<evidence type="ECO:0000256" key="1">
    <source>
        <dbReference type="SAM" id="Phobius"/>
    </source>
</evidence>
<proteinExistence type="predicted"/>
<dbReference type="RefSeq" id="WP_052534422.1">
    <property type="nucleotide sequence ID" value="NZ_HG966617.1"/>
</dbReference>
<dbReference type="KEGG" id="pect:BN1012_Phect2144"/>
<dbReference type="OrthoDB" id="7060889at2"/>
<feature type="transmembrane region" description="Helical" evidence="1">
    <location>
        <begin position="187"/>
        <end position="212"/>
    </location>
</feature>
<organism evidence="2 3">
    <name type="scientific">Candidatus Phaeomarinibacter ectocarpi</name>
    <dbReference type="NCBI Taxonomy" id="1458461"/>
    <lineage>
        <taxon>Bacteria</taxon>
        <taxon>Pseudomonadati</taxon>
        <taxon>Pseudomonadota</taxon>
        <taxon>Alphaproteobacteria</taxon>
        <taxon>Hyphomicrobiales</taxon>
        <taxon>Parvibaculaceae</taxon>
        <taxon>Candidatus Phaeomarinibacter</taxon>
    </lineage>
</organism>
<evidence type="ECO:0000313" key="2">
    <source>
        <dbReference type="EMBL" id="CDO60357.1"/>
    </source>
</evidence>
<evidence type="ECO:0000313" key="3">
    <source>
        <dbReference type="Proteomes" id="UP000032160"/>
    </source>
</evidence>
<feature type="transmembrane region" description="Helical" evidence="1">
    <location>
        <begin position="119"/>
        <end position="146"/>
    </location>
</feature>
<dbReference type="HOGENOM" id="CLU_072761_0_0_5"/>
<feature type="transmembrane region" description="Helical" evidence="1">
    <location>
        <begin position="153"/>
        <end position="175"/>
    </location>
</feature>
<protein>
    <submittedName>
        <fullName evidence="2">Uncharacterized protein</fullName>
    </submittedName>
</protein>
<feature type="transmembrane region" description="Helical" evidence="1">
    <location>
        <begin position="54"/>
        <end position="70"/>
    </location>
</feature>
<keyword evidence="3" id="KW-1185">Reference proteome</keyword>
<sequence length="252" mass="27282">MRLDPQFAKYLIFAGSLAVLAAGLAREAFVINVGVDTVVQDLRQFNLDAENSVPAWWGSSMMLIASLLLYTLGAKAWRAGDILWRLWLVLALVFMALSIDEAASFHEGVIAPLRSAFGFGGVLFYAWVVPAFVCVLGLGLALLPLLKRLPPSLFWKFAAFGGLFVAGALGMEMVGGWLDYQGYRATAFYALSISIEEGFELLGVSLFIAALLDQFDPARAVVGDYARRQPGRHARVPRMASGAGQFPAISAD</sequence>
<gene>
    <name evidence="2" type="ORF">BN1012_Phect2144</name>
</gene>
<dbReference type="EMBL" id="HG966617">
    <property type="protein sequence ID" value="CDO60357.1"/>
    <property type="molecule type" value="Genomic_DNA"/>
</dbReference>
<keyword evidence="1" id="KW-1133">Transmembrane helix</keyword>
<accession>X5MDP5</accession>
<reference evidence="2 3" key="1">
    <citation type="journal article" date="2014" name="Front. Genet.">
        <title>Genome and metabolic network of "Candidatus Phaeomarinobacter ectocarpi" Ec32, a new candidate genus of Alphaproteobacteria frequently associated with brown algae.</title>
        <authorList>
            <person name="Dittami S.M."/>
            <person name="Barbeyron T."/>
            <person name="Boyen C."/>
            <person name="Cambefort J."/>
            <person name="Collet G."/>
            <person name="Delage L."/>
            <person name="Gobet A."/>
            <person name="Groisillier A."/>
            <person name="Leblanc C."/>
            <person name="Michel G."/>
            <person name="Scornet D."/>
            <person name="Siegel A."/>
            <person name="Tapia J.E."/>
            <person name="Tonon T."/>
        </authorList>
    </citation>
    <scope>NUCLEOTIDE SEQUENCE [LARGE SCALE GENOMIC DNA]</scope>
    <source>
        <strain evidence="2 3">Ec32</strain>
    </source>
</reference>
<keyword evidence="1" id="KW-0812">Transmembrane</keyword>
<dbReference type="AlphaFoldDB" id="X5MDP5"/>
<dbReference type="Proteomes" id="UP000032160">
    <property type="component" value="Chromosome I"/>
</dbReference>
<name>X5MDP5_9HYPH</name>
<keyword evidence="1" id="KW-0472">Membrane</keyword>
<dbReference type="STRING" id="1458461.BN1012_Phect2144"/>
<feature type="transmembrane region" description="Helical" evidence="1">
    <location>
        <begin position="82"/>
        <end position="99"/>
    </location>
</feature>